<dbReference type="EC" id="2.7.13.3" evidence="2"/>
<dbReference type="Pfam" id="PF02518">
    <property type="entry name" value="HATPase_c"/>
    <property type="match status" value="1"/>
</dbReference>
<gene>
    <name evidence="8" type="ORF">GCM10023143_15280</name>
</gene>
<keyword evidence="9" id="KW-1185">Reference proteome</keyword>
<dbReference type="RefSeq" id="WP_344977891.1">
    <property type="nucleotide sequence ID" value="NZ_BAABFN010000002.1"/>
</dbReference>
<dbReference type="SUPFAM" id="SSF47384">
    <property type="entry name" value="Homodimeric domain of signal transducing histidine kinase"/>
    <property type="match status" value="1"/>
</dbReference>
<organism evidence="8 9">
    <name type="scientific">Compostibacter hankyongensis</name>
    <dbReference type="NCBI Taxonomy" id="1007089"/>
    <lineage>
        <taxon>Bacteria</taxon>
        <taxon>Pseudomonadati</taxon>
        <taxon>Bacteroidota</taxon>
        <taxon>Chitinophagia</taxon>
        <taxon>Chitinophagales</taxon>
        <taxon>Chitinophagaceae</taxon>
        <taxon>Compostibacter</taxon>
    </lineage>
</organism>
<dbReference type="PRINTS" id="PR00344">
    <property type="entry name" value="BCTRLSENSOR"/>
</dbReference>
<dbReference type="PANTHER" id="PTHR42878:SF15">
    <property type="entry name" value="BACTERIOPHYTOCHROME"/>
    <property type="match status" value="1"/>
</dbReference>
<dbReference type="InterPro" id="IPR050351">
    <property type="entry name" value="BphY/WalK/GraS-like"/>
</dbReference>
<protein>
    <recommendedName>
        <fullName evidence="2">histidine kinase</fullName>
        <ecNumber evidence="2">2.7.13.3</ecNumber>
    </recommendedName>
</protein>
<dbReference type="InterPro" id="IPR036097">
    <property type="entry name" value="HisK_dim/P_sf"/>
</dbReference>
<keyword evidence="6" id="KW-1133">Transmembrane helix</keyword>
<dbReference type="EMBL" id="BAABFN010000002">
    <property type="protein sequence ID" value="GAA4308160.1"/>
    <property type="molecule type" value="Genomic_DNA"/>
</dbReference>
<feature type="domain" description="Histidine kinase" evidence="7">
    <location>
        <begin position="120"/>
        <end position="347"/>
    </location>
</feature>
<proteinExistence type="predicted"/>
<evidence type="ECO:0000256" key="6">
    <source>
        <dbReference type="SAM" id="Phobius"/>
    </source>
</evidence>
<evidence type="ECO:0000313" key="8">
    <source>
        <dbReference type="EMBL" id="GAA4308160.1"/>
    </source>
</evidence>
<accession>A0ABP8FP08</accession>
<evidence type="ECO:0000256" key="5">
    <source>
        <dbReference type="ARBA" id="ARBA00022777"/>
    </source>
</evidence>
<keyword evidence="6" id="KW-0472">Membrane</keyword>
<dbReference type="InterPro" id="IPR005467">
    <property type="entry name" value="His_kinase_dom"/>
</dbReference>
<dbReference type="InterPro" id="IPR036890">
    <property type="entry name" value="HATPase_C_sf"/>
</dbReference>
<dbReference type="InterPro" id="IPR004358">
    <property type="entry name" value="Sig_transdc_His_kin-like_C"/>
</dbReference>
<evidence type="ECO:0000256" key="3">
    <source>
        <dbReference type="ARBA" id="ARBA00022553"/>
    </source>
</evidence>
<dbReference type="SMART" id="SM00387">
    <property type="entry name" value="HATPase_c"/>
    <property type="match status" value="1"/>
</dbReference>
<sequence length="362" mass="41099">MKRGLLLAGIALFLSLALLSGLTIQFHRQLKTLSVYAGQTNPGHTASANIGKLKHGLQRYERISFQYFNTIFYLSLFLLLGSFLFGILEFRRRFLYRIELEKNNQALKLHASELEQIAFATAHHLQEPIRKIRVFNNLLIQRHSQDLNDQAQQMLRRTEEAALRMQSLVEDIVHYANLSLHDEQPEEVNLNRLLKKVWQDFAGELRKKKATLDLPELPVIYGYPHQLEALFRSLVDNALKFSRPEVPLHIRLSCAVVNGENIGDDLAVEGQQYYKIAVGDNGIGFDNLYRKKIFRLFQRLHATPSHYPGRGLGLSVVHKVMTNHQGLVTASGSPTGALFELYFPLPSRKEITGTASRGTSSA</sequence>
<evidence type="ECO:0000256" key="1">
    <source>
        <dbReference type="ARBA" id="ARBA00000085"/>
    </source>
</evidence>
<evidence type="ECO:0000256" key="4">
    <source>
        <dbReference type="ARBA" id="ARBA00022679"/>
    </source>
</evidence>
<dbReference type="CDD" id="cd00082">
    <property type="entry name" value="HisKA"/>
    <property type="match status" value="1"/>
</dbReference>
<evidence type="ECO:0000313" key="9">
    <source>
        <dbReference type="Proteomes" id="UP001501207"/>
    </source>
</evidence>
<name>A0ABP8FP08_9BACT</name>
<dbReference type="Proteomes" id="UP001501207">
    <property type="component" value="Unassembled WGS sequence"/>
</dbReference>
<dbReference type="InterPro" id="IPR003661">
    <property type="entry name" value="HisK_dim/P_dom"/>
</dbReference>
<evidence type="ECO:0000259" key="7">
    <source>
        <dbReference type="PROSITE" id="PS50109"/>
    </source>
</evidence>
<feature type="transmembrane region" description="Helical" evidence="6">
    <location>
        <begin position="67"/>
        <end position="88"/>
    </location>
</feature>
<comment type="catalytic activity">
    <reaction evidence="1">
        <text>ATP + protein L-histidine = ADP + protein N-phospho-L-histidine.</text>
        <dbReference type="EC" id="2.7.13.3"/>
    </reaction>
</comment>
<dbReference type="Gene3D" id="1.10.287.130">
    <property type="match status" value="1"/>
</dbReference>
<dbReference type="InterPro" id="IPR003594">
    <property type="entry name" value="HATPase_dom"/>
</dbReference>
<evidence type="ECO:0000256" key="2">
    <source>
        <dbReference type="ARBA" id="ARBA00012438"/>
    </source>
</evidence>
<comment type="caution">
    <text evidence="8">The sequence shown here is derived from an EMBL/GenBank/DDBJ whole genome shotgun (WGS) entry which is preliminary data.</text>
</comment>
<dbReference type="PROSITE" id="PS50109">
    <property type="entry name" value="HIS_KIN"/>
    <property type="match status" value="1"/>
</dbReference>
<keyword evidence="4" id="KW-0808">Transferase</keyword>
<keyword evidence="3" id="KW-0597">Phosphoprotein</keyword>
<dbReference type="Gene3D" id="3.30.565.10">
    <property type="entry name" value="Histidine kinase-like ATPase, C-terminal domain"/>
    <property type="match status" value="1"/>
</dbReference>
<dbReference type="PANTHER" id="PTHR42878">
    <property type="entry name" value="TWO-COMPONENT HISTIDINE KINASE"/>
    <property type="match status" value="1"/>
</dbReference>
<reference evidence="9" key="1">
    <citation type="journal article" date="2019" name="Int. J. Syst. Evol. Microbiol.">
        <title>The Global Catalogue of Microorganisms (GCM) 10K type strain sequencing project: providing services to taxonomists for standard genome sequencing and annotation.</title>
        <authorList>
            <consortium name="The Broad Institute Genomics Platform"/>
            <consortium name="The Broad Institute Genome Sequencing Center for Infectious Disease"/>
            <person name="Wu L."/>
            <person name="Ma J."/>
        </authorList>
    </citation>
    <scope>NUCLEOTIDE SEQUENCE [LARGE SCALE GENOMIC DNA]</scope>
    <source>
        <strain evidence="9">JCM 17664</strain>
    </source>
</reference>
<keyword evidence="6" id="KW-0812">Transmembrane</keyword>
<dbReference type="SUPFAM" id="SSF55874">
    <property type="entry name" value="ATPase domain of HSP90 chaperone/DNA topoisomerase II/histidine kinase"/>
    <property type="match status" value="1"/>
</dbReference>
<keyword evidence="5" id="KW-0418">Kinase</keyword>